<dbReference type="InterPro" id="IPR003772">
    <property type="entry name" value="YceD"/>
</dbReference>
<gene>
    <name evidence="2" type="ORF">METZ01_LOCUS31889</name>
</gene>
<accession>A0A381QI74</accession>
<dbReference type="EMBL" id="UINC01001372">
    <property type="protein sequence ID" value="SUZ79035.1"/>
    <property type="molecule type" value="Genomic_DNA"/>
</dbReference>
<protein>
    <recommendedName>
        <fullName evidence="3">DUF177 domain-containing protein</fullName>
    </recommendedName>
</protein>
<feature type="compositionally biased region" description="Acidic residues" evidence="1">
    <location>
        <begin position="159"/>
        <end position="169"/>
    </location>
</feature>
<proteinExistence type="predicted"/>
<reference evidence="2" key="1">
    <citation type="submission" date="2018-05" db="EMBL/GenBank/DDBJ databases">
        <authorList>
            <person name="Lanie J.A."/>
            <person name="Ng W.-L."/>
            <person name="Kazmierczak K.M."/>
            <person name="Andrzejewski T.M."/>
            <person name="Davidsen T.M."/>
            <person name="Wayne K.J."/>
            <person name="Tettelin H."/>
            <person name="Glass J.I."/>
            <person name="Rusch D."/>
            <person name="Podicherti R."/>
            <person name="Tsui H.-C.T."/>
            <person name="Winkler M.E."/>
        </authorList>
    </citation>
    <scope>NUCLEOTIDE SEQUENCE</scope>
</reference>
<name>A0A381QI74_9ZZZZ</name>
<feature type="region of interest" description="Disordered" evidence="1">
    <location>
        <begin position="125"/>
        <end position="169"/>
    </location>
</feature>
<evidence type="ECO:0000313" key="2">
    <source>
        <dbReference type="EMBL" id="SUZ79035.1"/>
    </source>
</evidence>
<dbReference type="Pfam" id="PF02620">
    <property type="entry name" value="YceD"/>
    <property type="match status" value="1"/>
</dbReference>
<dbReference type="AlphaFoldDB" id="A0A381QI74"/>
<sequence>MRTWEVVVEAFRVQEGDDPLRVGDVSVATEQTVRVELILDQVREGVTATGVVSTTWTGECSRCLRPVEGTATAEIEELFEENPSEGESYPLDEEFIDLKPMVREAILLELPVGVVRCETQEECSQLSSEHLGTSEGDEDPEKPVSHDPRWAPLDALVFENEEEPERDQE</sequence>
<organism evidence="2">
    <name type="scientific">marine metagenome</name>
    <dbReference type="NCBI Taxonomy" id="408172"/>
    <lineage>
        <taxon>unclassified sequences</taxon>
        <taxon>metagenomes</taxon>
        <taxon>ecological metagenomes</taxon>
    </lineage>
</organism>
<evidence type="ECO:0008006" key="3">
    <source>
        <dbReference type="Google" id="ProtNLM"/>
    </source>
</evidence>
<evidence type="ECO:0000256" key="1">
    <source>
        <dbReference type="SAM" id="MobiDB-lite"/>
    </source>
</evidence>